<feature type="coiled-coil region" evidence="1">
    <location>
        <begin position="14"/>
        <end position="67"/>
    </location>
</feature>
<comment type="caution">
    <text evidence="3">The sequence shown here is derived from an EMBL/GenBank/DDBJ whole genome shotgun (WGS) entry which is preliminary data.</text>
</comment>
<feature type="domain" description="GGDEF" evidence="2">
    <location>
        <begin position="112"/>
        <end position="239"/>
    </location>
</feature>
<dbReference type="OrthoDB" id="9812260at2"/>
<protein>
    <submittedName>
        <fullName evidence="3">Diguanylate cyclase (GGDEF)-like protein</fullName>
    </submittedName>
</protein>
<dbReference type="InterPro" id="IPR029787">
    <property type="entry name" value="Nucleotide_cyclase"/>
</dbReference>
<accession>A0A4R3V723</accession>
<keyword evidence="4" id="KW-1185">Reference proteome</keyword>
<name>A0A4R3V723_ROSSA</name>
<dbReference type="InterPro" id="IPR052163">
    <property type="entry name" value="DGC-Regulatory_Protein"/>
</dbReference>
<dbReference type="PROSITE" id="PS50887">
    <property type="entry name" value="GGDEF"/>
    <property type="match status" value="1"/>
</dbReference>
<sequence>MNLRADHHGEERRLFLLRRKIAAAEATLRTLEAAILQARSAQGLATAHDARLENERLLAQNHRMSQESVSVNAALQQAVQAAQTDPLTGLRNREVLWDRLAHDLSLARRHGKRLAVYFLDVDDFKQVNDEFGHAAGDLLLQHVARVLLASVRDSDTVCRIGGDEFVILASATLPEDAVQMGTKIGRALGTPCVLAGHVMAVSASIGCALFPEDGESPGVLVHKADEAMYRRKRARALER</sequence>
<dbReference type="SMART" id="SM00267">
    <property type="entry name" value="GGDEF"/>
    <property type="match status" value="1"/>
</dbReference>
<dbReference type="InterPro" id="IPR000160">
    <property type="entry name" value="GGDEF_dom"/>
</dbReference>
<dbReference type="SUPFAM" id="SSF55073">
    <property type="entry name" value="Nucleotide cyclase"/>
    <property type="match status" value="1"/>
</dbReference>
<dbReference type="NCBIfam" id="TIGR00254">
    <property type="entry name" value="GGDEF"/>
    <property type="match status" value="1"/>
</dbReference>
<dbReference type="Proteomes" id="UP000295110">
    <property type="component" value="Unassembled WGS sequence"/>
</dbReference>
<organism evidence="3 4">
    <name type="scientific">Roseateles saccharophilus</name>
    <name type="common">Pseudomonas saccharophila</name>
    <dbReference type="NCBI Taxonomy" id="304"/>
    <lineage>
        <taxon>Bacteria</taxon>
        <taxon>Pseudomonadati</taxon>
        <taxon>Pseudomonadota</taxon>
        <taxon>Betaproteobacteria</taxon>
        <taxon>Burkholderiales</taxon>
        <taxon>Sphaerotilaceae</taxon>
        <taxon>Roseateles</taxon>
    </lineage>
</organism>
<dbReference type="RefSeq" id="WP_132570751.1">
    <property type="nucleotide sequence ID" value="NZ_CBCSGL010000043.1"/>
</dbReference>
<dbReference type="PANTHER" id="PTHR46663:SF2">
    <property type="entry name" value="GGDEF DOMAIN-CONTAINING PROTEIN"/>
    <property type="match status" value="1"/>
</dbReference>
<evidence type="ECO:0000256" key="1">
    <source>
        <dbReference type="SAM" id="Coils"/>
    </source>
</evidence>
<dbReference type="CDD" id="cd01949">
    <property type="entry name" value="GGDEF"/>
    <property type="match status" value="1"/>
</dbReference>
<evidence type="ECO:0000259" key="2">
    <source>
        <dbReference type="PROSITE" id="PS50887"/>
    </source>
</evidence>
<evidence type="ECO:0000313" key="4">
    <source>
        <dbReference type="Proteomes" id="UP000295110"/>
    </source>
</evidence>
<gene>
    <name evidence="3" type="ORF">EV671_100726</name>
</gene>
<reference evidence="3 4" key="1">
    <citation type="submission" date="2019-03" db="EMBL/GenBank/DDBJ databases">
        <title>Genomic Encyclopedia of Type Strains, Phase IV (KMG-IV): sequencing the most valuable type-strain genomes for metagenomic binning, comparative biology and taxonomic classification.</title>
        <authorList>
            <person name="Goeker M."/>
        </authorList>
    </citation>
    <scope>NUCLEOTIDE SEQUENCE [LARGE SCALE GENOMIC DNA]</scope>
    <source>
        <strain evidence="3 4">DSM 654</strain>
    </source>
</reference>
<evidence type="ECO:0000313" key="3">
    <source>
        <dbReference type="EMBL" id="TCV00897.1"/>
    </source>
</evidence>
<dbReference type="AlphaFoldDB" id="A0A4R3V723"/>
<dbReference type="Gene3D" id="3.30.70.270">
    <property type="match status" value="1"/>
</dbReference>
<dbReference type="InterPro" id="IPR043128">
    <property type="entry name" value="Rev_trsase/Diguanyl_cyclase"/>
</dbReference>
<dbReference type="GO" id="GO:0003824">
    <property type="term" value="F:catalytic activity"/>
    <property type="evidence" value="ECO:0007669"/>
    <property type="project" value="UniProtKB-ARBA"/>
</dbReference>
<dbReference type="PANTHER" id="PTHR46663">
    <property type="entry name" value="DIGUANYLATE CYCLASE DGCT-RELATED"/>
    <property type="match status" value="1"/>
</dbReference>
<keyword evidence="1" id="KW-0175">Coiled coil</keyword>
<dbReference type="EMBL" id="SMBU01000007">
    <property type="protein sequence ID" value="TCV00897.1"/>
    <property type="molecule type" value="Genomic_DNA"/>
</dbReference>
<dbReference type="FunFam" id="3.30.70.270:FF:000001">
    <property type="entry name" value="Diguanylate cyclase domain protein"/>
    <property type="match status" value="1"/>
</dbReference>
<proteinExistence type="predicted"/>
<dbReference type="Pfam" id="PF00990">
    <property type="entry name" value="GGDEF"/>
    <property type="match status" value="1"/>
</dbReference>